<dbReference type="EMBL" id="CP146022">
    <property type="protein sequence ID" value="WWQ68424.1"/>
    <property type="molecule type" value="Genomic_DNA"/>
</dbReference>
<evidence type="ECO:0000313" key="1">
    <source>
        <dbReference type="EMBL" id="WWQ68424.1"/>
    </source>
</evidence>
<keyword evidence="2" id="KW-1185">Reference proteome</keyword>
<sequence>MADTPAAPAFPMERAARCPFDPPPPLLDLQAAAPVTRVRIWDGSEPWLVTRHEDIRAVLSHPAISSDTDNPAYPHQSAAIQARRKRAKSFFTSDGPVEHDEPRRVLARDFTARRMQALRDHIQEITDQLIDSMLAGPNPVDLVEAFALPVPSLMICELLGVPFSAQDDFHHLTKAFVDRASTPQDTVAATDRLLDLLGGLLDEKVTDPADDLLSRLAQEQLKTGVRTRDELAKMALLLLTAGHETSANMIALGTAALLSHPDQLEKVRTHADDPALIASTVEELLRYLTVVHSGLRRVAGEDMEIGGQLIRKGEGIVCAIDTGNRDPRAFETGTTLPADDLDVTRPARHHLAFSFGVHQCLGQQLARVELQVVFSTLFRRIPTLALAQPLGDIDFKNDMSIYGAHSLLVTW</sequence>
<evidence type="ECO:0000313" key="2">
    <source>
        <dbReference type="Proteomes" id="UP001432251"/>
    </source>
</evidence>
<gene>
    <name evidence="1" type="ORF">V2W30_37215</name>
</gene>
<reference evidence="1" key="1">
    <citation type="journal article" date="2025" name="Int. J. Syst. Evol. Microbiol.">
        <title>Streptomyces citrinus sp. nov., with yellow diffusible pigment.</title>
        <authorList>
            <person name="He Y."/>
            <person name="Yang E."/>
            <person name="Xu J."/>
            <person name="Sun Y."/>
            <person name="Sun L."/>
        </authorList>
    </citation>
    <scope>NUCLEOTIDE SEQUENCE</scope>
    <source>
        <strain evidence="1">Q6</strain>
    </source>
</reference>
<dbReference type="Proteomes" id="UP001432251">
    <property type="component" value="Chromosome"/>
</dbReference>
<proteinExistence type="predicted"/>
<protein>
    <submittedName>
        <fullName evidence="1">Cytochrome P450</fullName>
    </submittedName>
</protein>
<name>A0ACD5AMK7_9ACTN</name>
<organism evidence="1 2">
    <name type="scientific">Streptomyces citrinus</name>
    <dbReference type="NCBI Taxonomy" id="3118173"/>
    <lineage>
        <taxon>Bacteria</taxon>
        <taxon>Bacillati</taxon>
        <taxon>Actinomycetota</taxon>
        <taxon>Actinomycetes</taxon>
        <taxon>Kitasatosporales</taxon>
        <taxon>Streptomycetaceae</taxon>
        <taxon>Streptomyces</taxon>
    </lineage>
</organism>
<accession>A0ACD5AMK7</accession>